<reference evidence="3" key="1">
    <citation type="submission" date="2024-07" db="EMBL/GenBank/DDBJ databases">
        <title>Two chromosome-level genome assemblies of Korean endemic species Abeliophyllum distichum and Forsythia ovata (Oleaceae).</title>
        <authorList>
            <person name="Jang H."/>
        </authorList>
    </citation>
    <scope>NUCLEOTIDE SEQUENCE [LARGE SCALE GENOMIC DNA]</scope>
</reference>
<sequence>MKLKSSIGKGKKWTQVDAKLLEEKIVKQLEEKKDASRGKSFGLQSFLQFKFQQDDVPPILINPETNDRPSLRRNDGDIDNESDGQDVDDDSVEKISEHSLDDSDFE</sequence>
<evidence type="ECO:0000313" key="2">
    <source>
        <dbReference type="EMBL" id="KAL2559377.1"/>
    </source>
</evidence>
<feature type="region of interest" description="Disordered" evidence="1">
    <location>
        <begin position="57"/>
        <end position="106"/>
    </location>
</feature>
<dbReference type="AlphaFoldDB" id="A0ABD1XBN2"/>
<gene>
    <name evidence="2" type="ORF">Fot_04116</name>
</gene>
<protein>
    <submittedName>
        <fullName evidence="2">Uncharacterized protein</fullName>
    </submittedName>
</protein>
<feature type="compositionally biased region" description="Basic and acidic residues" evidence="1">
    <location>
        <begin position="65"/>
        <end position="76"/>
    </location>
</feature>
<dbReference type="Proteomes" id="UP001604277">
    <property type="component" value="Unassembled WGS sequence"/>
</dbReference>
<keyword evidence="3" id="KW-1185">Reference proteome</keyword>
<feature type="compositionally biased region" description="Acidic residues" evidence="1">
    <location>
        <begin position="77"/>
        <end position="91"/>
    </location>
</feature>
<feature type="compositionally biased region" description="Basic and acidic residues" evidence="1">
    <location>
        <begin position="92"/>
        <end position="106"/>
    </location>
</feature>
<proteinExistence type="predicted"/>
<name>A0ABD1XBN2_9LAMI</name>
<evidence type="ECO:0000256" key="1">
    <source>
        <dbReference type="SAM" id="MobiDB-lite"/>
    </source>
</evidence>
<comment type="caution">
    <text evidence="2">The sequence shown here is derived from an EMBL/GenBank/DDBJ whole genome shotgun (WGS) entry which is preliminary data.</text>
</comment>
<dbReference type="EMBL" id="JBFOLJ010000001">
    <property type="protein sequence ID" value="KAL2559377.1"/>
    <property type="molecule type" value="Genomic_DNA"/>
</dbReference>
<evidence type="ECO:0000313" key="3">
    <source>
        <dbReference type="Proteomes" id="UP001604277"/>
    </source>
</evidence>
<organism evidence="2 3">
    <name type="scientific">Forsythia ovata</name>
    <dbReference type="NCBI Taxonomy" id="205694"/>
    <lineage>
        <taxon>Eukaryota</taxon>
        <taxon>Viridiplantae</taxon>
        <taxon>Streptophyta</taxon>
        <taxon>Embryophyta</taxon>
        <taxon>Tracheophyta</taxon>
        <taxon>Spermatophyta</taxon>
        <taxon>Magnoliopsida</taxon>
        <taxon>eudicotyledons</taxon>
        <taxon>Gunneridae</taxon>
        <taxon>Pentapetalae</taxon>
        <taxon>asterids</taxon>
        <taxon>lamiids</taxon>
        <taxon>Lamiales</taxon>
        <taxon>Oleaceae</taxon>
        <taxon>Forsythieae</taxon>
        <taxon>Forsythia</taxon>
    </lineage>
</organism>
<accession>A0ABD1XBN2</accession>